<sequence length="232" mass="26401">MKELPNKGQFTVTFPMGLLLRHYSGEKVNQLNKDLAELILEMEDKSRADMKPTATQGGFHTSPAFVNRKDPVVTRFREKVLIPGVQHYMANYYNLMGVPPTTLTPDKLSLQGWANVMRAGEWNAPHNHITPNFRLSAVYYVRTPDSPPPEGALQLDNPNQISSQHGTYGHAKFYPHAGDLVIFPCYQVHFSHPFTGSGERILIANDIRVHDRFDEIRHNNYNCMLVDSKTLR</sequence>
<dbReference type="EMBL" id="SMFX01000001">
    <property type="protein sequence ID" value="TCK19388.1"/>
    <property type="molecule type" value="Genomic_DNA"/>
</dbReference>
<accession>A0A4R1HD26</accession>
<dbReference type="Gene3D" id="2.60.120.620">
    <property type="entry name" value="q2cbj1_9rhob like domain"/>
    <property type="match status" value="1"/>
</dbReference>
<comment type="caution">
    <text evidence="1">The sequence shown here is derived from an EMBL/GenBank/DDBJ whole genome shotgun (WGS) entry which is preliminary data.</text>
</comment>
<dbReference type="AlphaFoldDB" id="A0A4R1HD26"/>
<evidence type="ECO:0000313" key="1">
    <source>
        <dbReference type="EMBL" id="TCK19388.1"/>
    </source>
</evidence>
<dbReference type="OrthoDB" id="549777at2"/>
<evidence type="ECO:0000313" key="2">
    <source>
        <dbReference type="Proteomes" id="UP000295707"/>
    </source>
</evidence>
<dbReference type="RefSeq" id="WP_132974016.1">
    <property type="nucleotide sequence ID" value="NZ_SMFX01000001.1"/>
</dbReference>
<dbReference type="Pfam" id="PF13759">
    <property type="entry name" value="2OG-FeII_Oxy_5"/>
    <property type="match status" value="1"/>
</dbReference>
<proteinExistence type="predicted"/>
<dbReference type="Proteomes" id="UP000295707">
    <property type="component" value="Unassembled WGS sequence"/>
</dbReference>
<keyword evidence="2" id="KW-1185">Reference proteome</keyword>
<reference evidence="1 2" key="1">
    <citation type="submission" date="2019-03" db="EMBL/GenBank/DDBJ databases">
        <title>Genomic Encyclopedia of Type Strains, Phase IV (KMG-IV): sequencing the most valuable type-strain genomes for metagenomic binning, comparative biology and taxonomic classification.</title>
        <authorList>
            <person name="Goeker M."/>
        </authorList>
    </citation>
    <scope>NUCLEOTIDE SEQUENCE [LARGE SCALE GENOMIC DNA]</scope>
    <source>
        <strain evidence="1 2">DSM 19610</strain>
    </source>
</reference>
<dbReference type="InterPro" id="IPR012668">
    <property type="entry name" value="CHP02466"/>
</dbReference>
<organism evidence="1 2">
    <name type="scientific">Thiogranum longum</name>
    <dbReference type="NCBI Taxonomy" id="1537524"/>
    <lineage>
        <taxon>Bacteria</taxon>
        <taxon>Pseudomonadati</taxon>
        <taxon>Pseudomonadota</taxon>
        <taxon>Gammaproteobacteria</taxon>
        <taxon>Chromatiales</taxon>
        <taxon>Ectothiorhodospiraceae</taxon>
        <taxon>Thiogranum</taxon>
    </lineage>
</organism>
<gene>
    <name evidence="1" type="ORF">DFR30_2699</name>
</gene>
<protein>
    <submittedName>
        <fullName evidence="1">Putative 2-oxoglutarate-Fe(II)-dependent oxygenase superfamily protein</fullName>
    </submittedName>
</protein>
<name>A0A4R1HD26_9GAMM</name>